<organism evidence="3 4">
    <name type="scientific">Cyphellophora attinorum</name>
    <dbReference type="NCBI Taxonomy" id="1664694"/>
    <lineage>
        <taxon>Eukaryota</taxon>
        <taxon>Fungi</taxon>
        <taxon>Dikarya</taxon>
        <taxon>Ascomycota</taxon>
        <taxon>Pezizomycotina</taxon>
        <taxon>Eurotiomycetes</taxon>
        <taxon>Chaetothyriomycetidae</taxon>
        <taxon>Chaetothyriales</taxon>
        <taxon>Cyphellophoraceae</taxon>
        <taxon>Cyphellophora</taxon>
    </lineage>
</organism>
<dbReference type="VEuPathDB" id="FungiDB:AB675_7485"/>
<dbReference type="AlphaFoldDB" id="A0A0N1HBC5"/>
<feature type="domain" description="DUF3669" evidence="2">
    <location>
        <begin position="104"/>
        <end position="140"/>
    </location>
</feature>
<dbReference type="Proteomes" id="UP000038010">
    <property type="component" value="Unassembled WGS sequence"/>
</dbReference>
<feature type="region of interest" description="Disordered" evidence="1">
    <location>
        <begin position="65"/>
        <end position="94"/>
    </location>
</feature>
<dbReference type="PANTHER" id="PTHR40780:SF2">
    <property type="entry name" value="DUF3669 DOMAIN-CONTAINING PROTEIN"/>
    <property type="match status" value="1"/>
</dbReference>
<name>A0A0N1HBC5_9EURO</name>
<dbReference type="OrthoDB" id="2993351at2759"/>
<sequence length="143" mass="16026">MAEIGLDLEHYAEALGEAHAIIHCVAKFNAQDVEFVFGSALFVKEAIKEDSVSIKDSSIKEDSEPVWASSWQPNNSTAREASMPTNTPTDPPHKYYPNRRIQLYCIDFNQCQPIQFNDAGLASCYKAIRTNDKYTPRPADTVL</sequence>
<keyword evidence="4" id="KW-1185">Reference proteome</keyword>
<dbReference type="GeneID" id="28739736"/>
<reference evidence="3 4" key="1">
    <citation type="submission" date="2015-06" db="EMBL/GenBank/DDBJ databases">
        <title>Draft genome of the ant-associated black yeast Phialophora attae CBS 131958.</title>
        <authorList>
            <person name="Moreno L.F."/>
            <person name="Stielow B.J."/>
            <person name="de Hoog S."/>
            <person name="Vicente V.A."/>
            <person name="Weiss V.A."/>
            <person name="de Vries M."/>
            <person name="Cruz L.M."/>
            <person name="Souza E.M."/>
        </authorList>
    </citation>
    <scope>NUCLEOTIDE SEQUENCE [LARGE SCALE GENOMIC DNA]</scope>
    <source>
        <strain evidence="3 4">CBS 131958</strain>
    </source>
</reference>
<protein>
    <recommendedName>
        <fullName evidence="2">DUF3669 domain-containing protein</fullName>
    </recommendedName>
</protein>
<evidence type="ECO:0000256" key="1">
    <source>
        <dbReference type="SAM" id="MobiDB-lite"/>
    </source>
</evidence>
<dbReference type="PANTHER" id="PTHR40780">
    <property type="entry name" value="DUF3669 DOMAIN-CONTAINING PROTEIN"/>
    <property type="match status" value="1"/>
</dbReference>
<proteinExistence type="predicted"/>
<evidence type="ECO:0000313" key="3">
    <source>
        <dbReference type="EMBL" id="KPI40504.1"/>
    </source>
</evidence>
<dbReference type="InterPro" id="IPR022137">
    <property type="entry name" value="Znf_prot_DUF3669"/>
</dbReference>
<evidence type="ECO:0000313" key="4">
    <source>
        <dbReference type="Proteomes" id="UP000038010"/>
    </source>
</evidence>
<dbReference type="Pfam" id="PF12417">
    <property type="entry name" value="DUF3669"/>
    <property type="match status" value="1"/>
</dbReference>
<feature type="compositionally biased region" description="Polar residues" evidence="1">
    <location>
        <begin position="69"/>
        <end position="88"/>
    </location>
</feature>
<evidence type="ECO:0000259" key="2">
    <source>
        <dbReference type="Pfam" id="PF12417"/>
    </source>
</evidence>
<gene>
    <name evidence="3" type="ORF">AB675_7485</name>
</gene>
<dbReference type="EMBL" id="LFJN01000012">
    <property type="protein sequence ID" value="KPI40504.1"/>
    <property type="molecule type" value="Genomic_DNA"/>
</dbReference>
<comment type="caution">
    <text evidence="3">The sequence shown here is derived from an EMBL/GenBank/DDBJ whole genome shotgun (WGS) entry which is preliminary data.</text>
</comment>
<accession>A0A0N1HBC5</accession>
<dbReference type="RefSeq" id="XP_018000467.1">
    <property type="nucleotide sequence ID" value="XM_018147856.1"/>
</dbReference>